<evidence type="ECO:0000313" key="1">
    <source>
        <dbReference type="EMBL" id="SPC33255.1"/>
    </source>
</evidence>
<evidence type="ECO:0008006" key="3">
    <source>
        <dbReference type="Google" id="ProtNLM"/>
    </source>
</evidence>
<reference evidence="2" key="1">
    <citation type="submission" date="2018-01" db="EMBL/GenBank/DDBJ databases">
        <authorList>
            <person name="Kerou L M."/>
        </authorList>
    </citation>
    <scope>NUCLEOTIDE SEQUENCE [LARGE SCALE GENOMIC DNA]</scope>
    <source>
        <strain evidence="2">SCU2</strain>
    </source>
</reference>
<dbReference type="GeneID" id="41594162"/>
<sequence>MPLYGLFGEHTVESCPLYNEKSRSTVLIISERIDEVAKRHGVRFLGMYHSALEHTFVWVADAEDAHRLQRFAMDLDIASFNALKIVPLGTFNDLVEACKRLESSKPR</sequence>
<dbReference type="RefSeq" id="WP_103286440.1">
    <property type="nucleotide sequence ID" value="NZ_LT981265.1"/>
</dbReference>
<organism evidence="1 2">
    <name type="scientific">Candidatus Nitrosocaldus cavascurensis</name>
    <dbReference type="NCBI Taxonomy" id="2058097"/>
    <lineage>
        <taxon>Archaea</taxon>
        <taxon>Nitrososphaerota</taxon>
        <taxon>Nitrososphaeria</taxon>
        <taxon>Candidatus Nitrosocaldales</taxon>
        <taxon>Candidatus Nitrosocaldaceae</taxon>
        <taxon>Candidatus Nitrosocaldus</taxon>
    </lineage>
</organism>
<protein>
    <recommendedName>
        <fullName evidence="3">GYD domain-containing protein</fullName>
    </recommendedName>
</protein>
<proteinExistence type="predicted"/>
<dbReference type="AlphaFoldDB" id="A0A2K5ANN3"/>
<keyword evidence="2" id="KW-1185">Reference proteome</keyword>
<name>A0A2K5ANN3_9ARCH</name>
<dbReference type="EMBL" id="LT981265">
    <property type="protein sequence ID" value="SPC33255.1"/>
    <property type="molecule type" value="Genomic_DNA"/>
</dbReference>
<evidence type="ECO:0000313" key="2">
    <source>
        <dbReference type="Proteomes" id="UP000236248"/>
    </source>
</evidence>
<accession>A0A2K5ANN3</accession>
<dbReference type="Proteomes" id="UP000236248">
    <property type="component" value="Chromosome NCAV"/>
</dbReference>
<dbReference type="KEGG" id="ncv:NCAV_0055"/>
<gene>
    <name evidence="1" type="ORF">NCAV_0055</name>
</gene>